<dbReference type="PANTHER" id="PTHR33699:SF3">
    <property type="entry name" value="OS06G0347300 PROTEIN"/>
    <property type="match status" value="1"/>
</dbReference>
<comment type="caution">
    <text evidence="1">The sequence shown here is derived from an EMBL/GenBank/DDBJ whole genome shotgun (WGS) entry which is preliminary data.</text>
</comment>
<organism evidence="1 2">
    <name type="scientific">Stephania cephalantha</name>
    <dbReference type="NCBI Taxonomy" id="152367"/>
    <lineage>
        <taxon>Eukaryota</taxon>
        <taxon>Viridiplantae</taxon>
        <taxon>Streptophyta</taxon>
        <taxon>Embryophyta</taxon>
        <taxon>Tracheophyta</taxon>
        <taxon>Spermatophyta</taxon>
        <taxon>Magnoliopsida</taxon>
        <taxon>Ranunculales</taxon>
        <taxon>Menispermaceae</taxon>
        <taxon>Menispermoideae</taxon>
        <taxon>Cissampelideae</taxon>
        <taxon>Stephania</taxon>
    </lineage>
</organism>
<dbReference type="AlphaFoldDB" id="A0AAP0JF16"/>
<gene>
    <name evidence="1" type="ORF">Scep_012155</name>
</gene>
<evidence type="ECO:0000313" key="2">
    <source>
        <dbReference type="Proteomes" id="UP001419268"/>
    </source>
</evidence>
<proteinExistence type="predicted"/>
<evidence type="ECO:0000313" key="1">
    <source>
        <dbReference type="EMBL" id="KAK9132627.1"/>
    </source>
</evidence>
<dbReference type="PANTHER" id="PTHR33699">
    <property type="entry name" value="EXPRESSED PROTEIN"/>
    <property type="match status" value="1"/>
</dbReference>
<protein>
    <submittedName>
        <fullName evidence="1">Uncharacterized protein</fullName>
    </submittedName>
</protein>
<reference evidence="1 2" key="1">
    <citation type="submission" date="2024-01" db="EMBL/GenBank/DDBJ databases">
        <title>Genome assemblies of Stephania.</title>
        <authorList>
            <person name="Yang L."/>
        </authorList>
    </citation>
    <scope>NUCLEOTIDE SEQUENCE [LARGE SCALE GENOMIC DNA]</scope>
    <source>
        <strain evidence="1">JXDWG</strain>
        <tissue evidence="1">Leaf</tissue>
    </source>
</reference>
<keyword evidence="2" id="KW-1185">Reference proteome</keyword>
<name>A0AAP0JF16_9MAGN</name>
<accession>A0AAP0JF16</accession>
<dbReference type="EMBL" id="JBBNAG010000005">
    <property type="protein sequence ID" value="KAK9132627.1"/>
    <property type="molecule type" value="Genomic_DNA"/>
</dbReference>
<dbReference type="Proteomes" id="UP001419268">
    <property type="component" value="Unassembled WGS sequence"/>
</dbReference>
<sequence>MISCVVMGLRYHSPVLSLMDDYKRNHAPAFGNWDYAVGLPITQYFESIKSVRQAGLLRHNYGERDLYEDDLKRTVITVVPCPSHS</sequence>